<dbReference type="EMBL" id="BDIP01004652">
    <property type="protein sequence ID" value="GIQ89063.1"/>
    <property type="molecule type" value="Genomic_DNA"/>
</dbReference>
<proteinExistence type="predicted"/>
<gene>
    <name evidence="1" type="ORF">KIPB_011447</name>
</gene>
<dbReference type="AlphaFoldDB" id="A0A9K3D879"/>
<sequence length="160" mass="16857">MQDTMRSAMQIGVQGLTSGAMGAAFGGAMTLMTGKRDMVAVKANAKGWALQQWCFGYSQLAVDTATQSKGALNRVGASMVGGAVYAGLHHKTLKQCMVSSLGYGGINVAQSLLLGEPVLNSRFSDETNEKYAAICTSVRTPVFNAVDKVVSKITGKKKEE</sequence>
<keyword evidence="2" id="KW-1185">Reference proteome</keyword>
<reference evidence="1 2" key="1">
    <citation type="journal article" date="2018" name="PLoS ONE">
        <title>The draft genome of Kipferlia bialata reveals reductive genome evolution in fornicate parasites.</title>
        <authorList>
            <person name="Tanifuji G."/>
            <person name="Takabayashi S."/>
            <person name="Kume K."/>
            <person name="Takagi M."/>
            <person name="Nakayama T."/>
            <person name="Kamikawa R."/>
            <person name="Inagaki Y."/>
            <person name="Hashimoto T."/>
        </authorList>
    </citation>
    <scope>NUCLEOTIDE SEQUENCE [LARGE SCALE GENOMIC DNA]</scope>
    <source>
        <strain evidence="1">NY0173</strain>
    </source>
</reference>
<evidence type="ECO:0000313" key="2">
    <source>
        <dbReference type="Proteomes" id="UP000265618"/>
    </source>
</evidence>
<accession>A0A9K3D879</accession>
<dbReference type="Proteomes" id="UP000265618">
    <property type="component" value="Unassembled WGS sequence"/>
</dbReference>
<organism evidence="1 2">
    <name type="scientific">Kipferlia bialata</name>
    <dbReference type="NCBI Taxonomy" id="797122"/>
    <lineage>
        <taxon>Eukaryota</taxon>
        <taxon>Metamonada</taxon>
        <taxon>Carpediemonas-like organisms</taxon>
        <taxon>Kipferlia</taxon>
    </lineage>
</organism>
<protein>
    <submittedName>
        <fullName evidence="1">Uncharacterized protein</fullName>
    </submittedName>
</protein>
<evidence type="ECO:0000313" key="1">
    <source>
        <dbReference type="EMBL" id="GIQ89063.1"/>
    </source>
</evidence>
<name>A0A9K3D879_9EUKA</name>
<comment type="caution">
    <text evidence="1">The sequence shown here is derived from an EMBL/GenBank/DDBJ whole genome shotgun (WGS) entry which is preliminary data.</text>
</comment>